<name>A0A8H5H4J2_9AGAR</name>
<evidence type="ECO:0000313" key="2">
    <source>
        <dbReference type="Proteomes" id="UP000565441"/>
    </source>
</evidence>
<keyword evidence="2" id="KW-1185">Reference proteome</keyword>
<sequence length="398" mass="44645">MLPLFAELMHAAFDKLYKMKEMRFNSQRTVSLVMYNLSPPPLTQYKKRVYIDLLETICSAHNYVIFGIVRDLQLDEIKAKDVGRNNVDRPTIPALAPGTTETIASQRWGHLLSLSFRGPLNAITSWRNLVDLTILQSGSSPMMIYRIFDQCPNLSTVIVEGDGCTEDTASEIKSLPRITLRHLNTLRLSFISNCVPRARRLHEANITRTISPLLSRLVLPVLKHLHIQASLLAIDYRLPATLQASLSCLEHLTLERVLFDSDDLYNLLATSPSITTLRLTAGAAQLHAYAETIGLLAYNPAAHTNVLPNLRSLHVEDNFSPARAAVVDEWELGVLSTIKSRFWIADDSEGYPHRQGGLSRLDGATVQWNRKGVRSVARFFRRLDRAGLPVLYCAGYSN</sequence>
<evidence type="ECO:0000313" key="1">
    <source>
        <dbReference type="EMBL" id="KAF5376511.1"/>
    </source>
</evidence>
<dbReference type="OrthoDB" id="10504731at2759"/>
<organism evidence="1 2">
    <name type="scientific">Tricholomella constricta</name>
    <dbReference type="NCBI Taxonomy" id="117010"/>
    <lineage>
        <taxon>Eukaryota</taxon>
        <taxon>Fungi</taxon>
        <taxon>Dikarya</taxon>
        <taxon>Basidiomycota</taxon>
        <taxon>Agaricomycotina</taxon>
        <taxon>Agaricomycetes</taxon>
        <taxon>Agaricomycetidae</taxon>
        <taxon>Agaricales</taxon>
        <taxon>Tricholomatineae</taxon>
        <taxon>Lyophyllaceae</taxon>
        <taxon>Tricholomella</taxon>
    </lineage>
</organism>
<gene>
    <name evidence="1" type="ORF">D9615_008576</name>
</gene>
<dbReference type="Proteomes" id="UP000565441">
    <property type="component" value="Unassembled WGS sequence"/>
</dbReference>
<accession>A0A8H5H4J2</accession>
<reference evidence="1 2" key="1">
    <citation type="journal article" date="2020" name="ISME J.">
        <title>Uncovering the hidden diversity of litter-decomposition mechanisms in mushroom-forming fungi.</title>
        <authorList>
            <person name="Floudas D."/>
            <person name="Bentzer J."/>
            <person name="Ahren D."/>
            <person name="Johansson T."/>
            <person name="Persson P."/>
            <person name="Tunlid A."/>
        </authorList>
    </citation>
    <scope>NUCLEOTIDE SEQUENCE [LARGE SCALE GENOMIC DNA]</scope>
    <source>
        <strain evidence="1 2">CBS 661.87</strain>
    </source>
</reference>
<dbReference type="Gene3D" id="3.80.10.10">
    <property type="entry name" value="Ribonuclease Inhibitor"/>
    <property type="match status" value="1"/>
</dbReference>
<dbReference type="EMBL" id="JAACJP010000028">
    <property type="protein sequence ID" value="KAF5376511.1"/>
    <property type="molecule type" value="Genomic_DNA"/>
</dbReference>
<protein>
    <submittedName>
        <fullName evidence="1">Uncharacterized protein</fullName>
    </submittedName>
</protein>
<dbReference type="InterPro" id="IPR032675">
    <property type="entry name" value="LRR_dom_sf"/>
</dbReference>
<dbReference type="AlphaFoldDB" id="A0A8H5H4J2"/>
<proteinExistence type="predicted"/>
<comment type="caution">
    <text evidence="1">The sequence shown here is derived from an EMBL/GenBank/DDBJ whole genome shotgun (WGS) entry which is preliminary data.</text>
</comment>
<dbReference type="SUPFAM" id="SSF52047">
    <property type="entry name" value="RNI-like"/>
    <property type="match status" value="1"/>
</dbReference>